<comment type="caution">
    <text evidence="2">The sequence shown here is derived from an EMBL/GenBank/DDBJ whole genome shotgun (WGS) entry which is preliminary data.</text>
</comment>
<proteinExistence type="predicted"/>
<evidence type="ECO:0000313" key="3">
    <source>
        <dbReference type="Proteomes" id="UP000784294"/>
    </source>
</evidence>
<feature type="non-terminal residue" evidence="2">
    <location>
        <position position="1"/>
    </location>
</feature>
<sequence>MLYLVRPTLVQPSKYSCGLDSVVSTTLCTTTSADIGAPSDTNSIVANVHETNYGYFSSGSDQNSSAKTRTTNDEPAELTSYLIVTQKSAPFNSTSSSAYLSETNDLLLEPSLRPPNVNAQMATDNANLSNFGPCVDRTNYHYQYQAGITTECMRHSPKTLLEYQWPQHHHSAPFSRNEQQLSSPSTPKQTALFTTSL</sequence>
<evidence type="ECO:0000256" key="1">
    <source>
        <dbReference type="SAM" id="MobiDB-lite"/>
    </source>
</evidence>
<reference evidence="2" key="1">
    <citation type="submission" date="2018-11" db="EMBL/GenBank/DDBJ databases">
        <authorList>
            <consortium name="Pathogen Informatics"/>
        </authorList>
    </citation>
    <scope>NUCLEOTIDE SEQUENCE</scope>
</reference>
<dbReference type="EMBL" id="CAAALY010085974">
    <property type="protein sequence ID" value="VEL27260.1"/>
    <property type="molecule type" value="Genomic_DNA"/>
</dbReference>
<name>A0A3S5CJU0_9PLAT</name>
<feature type="compositionally biased region" description="Polar residues" evidence="1">
    <location>
        <begin position="174"/>
        <end position="197"/>
    </location>
</feature>
<protein>
    <submittedName>
        <fullName evidence="2">Uncharacterized protein</fullName>
    </submittedName>
</protein>
<keyword evidence="3" id="KW-1185">Reference proteome</keyword>
<organism evidence="2 3">
    <name type="scientific">Protopolystoma xenopodis</name>
    <dbReference type="NCBI Taxonomy" id="117903"/>
    <lineage>
        <taxon>Eukaryota</taxon>
        <taxon>Metazoa</taxon>
        <taxon>Spiralia</taxon>
        <taxon>Lophotrochozoa</taxon>
        <taxon>Platyhelminthes</taxon>
        <taxon>Monogenea</taxon>
        <taxon>Polyopisthocotylea</taxon>
        <taxon>Polystomatidea</taxon>
        <taxon>Polystomatidae</taxon>
        <taxon>Protopolystoma</taxon>
    </lineage>
</organism>
<feature type="region of interest" description="Disordered" evidence="1">
    <location>
        <begin position="170"/>
        <end position="197"/>
    </location>
</feature>
<dbReference type="Proteomes" id="UP000784294">
    <property type="component" value="Unassembled WGS sequence"/>
</dbReference>
<gene>
    <name evidence="2" type="ORF">PXEA_LOCUS20700</name>
</gene>
<accession>A0A3S5CJU0</accession>
<dbReference type="AlphaFoldDB" id="A0A3S5CJU0"/>
<evidence type="ECO:0000313" key="2">
    <source>
        <dbReference type="EMBL" id="VEL27260.1"/>
    </source>
</evidence>